<dbReference type="EMBL" id="OW240914">
    <property type="protein sequence ID" value="CAH2275475.1"/>
    <property type="molecule type" value="Genomic_DNA"/>
</dbReference>
<dbReference type="AlphaFoldDB" id="A0AAD1RPH6"/>
<accession>A0AAD1RPH6</accession>
<gene>
    <name evidence="1" type="ORF">PECUL_23A025325</name>
</gene>
<reference evidence="1" key="1">
    <citation type="submission" date="2022-03" db="EMBL/GenBank/DDBJ databases">
        <authorList>
            <person name="Alioto T."/>
            <person name="Alioto T."/>
            <person name="Gomez Garrido J."/>
        </authorList>
    </citation>
    <scope>NUCLEOTIDE SEQUENCE</scope>
</reference>
<evidence type="ECO:0000313" key="1">
    <source>
        <dbReference type="EMBL" id="CAH2275475.1"/>
    </source>
</evidence>
<organism evidence="1 2">
    <name type="scientific">Pelobates cultripes</name>
    <name type="common">Western spadefoot toad</name>
    <dbReference type="NCBI Taxonomy" id="61616"/>
    <lineage>
        <taxon>Eukaryota</taxon>
        <taxon>Metazoa</taxon>
        <taxon>Chordata</taxon>
        <taxon>Craniata</taxon>
        <taxon>Vertebrata</taxon>
        <taxon>Euteleostomi</taxon>
        <taxon>Amphibia</taxon>
        <taxon>Batrachia</taxon>
        <taxon>Anura</taxon>
        <taxon>Pelobatoidea</taxon>
        <taxon>Pelobatidae</taxon>
        <taxon>Pelobates</taxon>
    </lineage>
</organism>
<sequence length="54" mass="6308">MAGITPKLFLEKMKPVGQILEHSEIFTYFYRDILLSYSDISDLFSNTHWDLEPG</sequence>
<dbReference type="Proteomes" id="UP001295444">
    <property type="component" value="Chromosome 03"/>
</dbReference>
<evidence type="ECO:0000313" key="2">
    <source>
        <dbReference type="Proteomes" id="UP001295444"/>
    </source>
</evidence>
<name>A0AAD1RPH6_PELCU</name>
<proteinExistence type="predicted"/>
<keyword evidence="2" id="KW-1185">Reference proteome</keyword>
<protein>
    <submittedName>
        <fullName evidence="1">---NA</fullName>
    </submittedName>
</protein>